<evidence type="ECO:0000313" key="7">
    <source>
        <dbReference type="Proteomes" id="UP000030700"/>
    </source>
</evidence>
<evidence type="ECO:0000313" key="6">
    <source>
        <dbReference type="EMBL" id="GAK49299.1"/>
    </source>
</evidence>
<dbReference type="PIRSF" id="PIRSF000428">
    <property type="entry name" value="P_Ac_trans"/>
    <property type="match status" value="1"/>
</dbReference>
<evidence type="ECO:0000256" key="2">
    <source>
        <dbReference type="ARBA" id="ARBA00022679"/>
    </source>
</evidence>
<dbReference type="AlphaFoldDB" id="A0A0S6VVL7"/>
<organism evidence="6">
    <name type="scientific">Candidatus Moduliflexus flocculans</name>
    <dbReference type="NCBI Taxonomy" id="1499966"/>
    <lineage>
        <taxon>Bacteria</taxon>
        <taxon>Candidatus Moduliflexota</taxon>
        <taxon>Candidatus Moduliflexia</taxon>
        <taxon>Candidatus Moduliflexales</taxon>
        <taxon>Candidatus Moduliflexaceae</taxon>
    </lineage>
</organism>
<dbReference type="NCBIfam" id="NF006045">
    <property type="entry name" value="PRK08190.1"/>
    <property type="match status" value="1"/>
</dbReference>
<dbReference type="Proteomes" id="UP000030700">
    <property type="component" value="Unassembled WGS sequence"/>
</dbReference>
<feature type="transmembrane region" description="Helical" evidence="4">
    <location>
        <begin position="257"/>
        <end position="278"/>
    </location>
</feature>
<dbReference type="GO" id="GO:0016746">
    <property type="term" value="F:acyltransferase activity"/>
    <property type="evidence" value="ECO:0007669"/>
    <property type="project" value="UniProtKB-KW"/>
</dbReference>
<comment type="similarity">
    <text evidence="1">Belongs to the phosphate acetyltransferase and butyryltransferase family.</text>
</comment>
<dbReference type="InterPro" id="IPR002505">
    <property type="entry name" value="PTA_PTB"/>
</dbReference>
<accession>A0A0S6VVL7</accession>
<keyword evidence="4" id="KW-0812">Transmembrane</keyword>
<gene>
    <name evidence="6" type="ORF">U14_00520</name>
</gene>
<protein>
    <submittedName>
        <fullName evidence="6">Phosphate butyryltransferase</fullName>
    </submittedName>
</protein>
<dbReference type="HOGENOM" id="CLU_056531_0_0_0"/>
<reference evidence="6" key="1">
    <citation type="journal article" date="2015" name="PeerJ">
        <title>First genomic representation of candidate bacterial phylum KSB3 points to enhanced environmental sensing as a trigger of wastewater bulking.</title>
        <authorList>
            <person name="Sekiguchi Y."/>
            <person name="Ohashi A."/>
            <person name="Parks D.H."/>
            <person name="Yamauchi T."/>
            <person name="Tyson G.W."/>
            <person name="Hugenholtz P."/>
        </authorList>
    </citation>
    <scope>NUCLEOTIDE SEQUENCE [LARGE SCALE GENOMIC DNA]</scope>
</reference>
<keyword evidence="3" id="KW-0012">Acyltransferase</keyword>
<keyword evidence="2 6" id="KW-0808">Transferase</keyword>
<evidence type="ECO:0000256" key="4">
    <source>
        <dbReference type="SAM" id="Phobius"/>
    </source>
</evidence>
<keyword evidence="4" id="KW-1133">Transmembrane helix</keyword>
<evidence type="ECO:0000259" key="5">
    <source>
        <dbReference type="Pfam" id="PF01515"/>
    </source>
</evidence>
<evidence type="ECO:0000256" key="3">
    <source>
        <dbReference type="ARBA" id="ARBA00023315"/>
    </source>
</evidence>
<dbReference type="InterPro" id="IPR012147">
    <property type="entry name" value="P_Ac_Bu_trans"/>
</dbReference>
<evidence type="ECO:0000256" key="1">
    <source>
        <dbReference type="ARBA" id="ARBA00005656"/>
    </source>
</evidence>
<dbReference type="STRING" id="1499966.U14_00520"/>
<name>A0A0S6VVL7_9BACT</name>
<dbReference type="Pfam" id="PF01515">
    <property type="entry name" value="PTA_PTB"/>
    <property type="match status" value="1"/>
</dbReference>
<dbReference type="Gene3D" id="3.40.718.10">
    <property type="entry name" value="Isopropylmalate Dehydrogenase"/>
    <property type="match status" value="1"/>
</dbReference>
<keyword evidence="4" id="KW-0472">Membrane</keyword>
<feature type="domain" description="Phosphate acetyl/butaryl transferase" evidence="5">
    <location>
        <begin position="75"/>
        <end position="296"/>
    </location>
</feature>
<keyword evidence="7" id="KW-1185">Reference proteome</keyword>
<dbReference type="PANTHER" id="PTHR43356:SF2">
    <property type="entry name" value="PHOSPHATE ACETYLTRANSFERASE"/>
    <property type="match status" value="1"/>
</dbReference>
<dbReference type="SUPFAM" id="SSF53659">
    <property type="entry name" value="Isocitrate/Isopropylmalate dehydrogenase-like"/>
    <property type="match status" value="1"/>
</dbReference>
<dbReference type="EMBL" id="DF820455">
    <property type="protein sequence ID" value="GAK49299.1"/>
    <property type="molecule type" value="Genomic_DNA"/>
</dbReference>
<dbReference type="PANTHER" id="PTHR43356">
    <property type="entry name" value="PHOSPHATE ACETYLTRANSFERASE"/>
    <property type="match status" value="1"/>
</dbReference>
<proteinExistence type="inferred from homology"/>
<sequence>MFHTFDELRQKVRHFPNRKRVAVVAAAEEHVLEAIVRAEREQIIEPILIGEAVNITAQLDRLGAEIPTSAIRPAESVSEAAMLAVNLVRSGEADFLMKGRLQTAELMRVVVDRTHGLRTRRLMSHIAFLQIPTYHKLLAITDGGIVLYPDLEEKREILENAVQFMLKMGYARPNVAVLTAVETINPKMQDTVDAARLKQLNQTGMIANCVVEGPISYDLAMNKESAKIKGYDSPVTGDVDLMIAPNIAAGNLMAKSLVYSAGAAMAGVVVGAAVPVVLTSRGSTAEEKFYSLVLAASAG</sequence>
<dbReference type="InterPro" id="IPR050500">
    <property type="entry name" value="Phos_Acetyltrans/Butyryltrans"/>
</dbReference>